<protein>
    <submittedName>
        <fullName evidence="1">Uncharacterized protein</fullName>
    </submittedName>
</protein>
<dbReference type="Proteomes" id="UP000270094">
    <property type="component" value="Unassembled WGS sequence"/>
</dbReference>
<dbReference type="EMBL" id="UYYB01107066">
    <property type="protein sequence ID" value="VDM80007.1"/>
    <property type="molecule type" value="Genomic_DNA"/>
</dbReference>
<evidence type="ECO:0000313" key="2">
    <source>
        <dbReference type="Proteomes" id="UP000270094"/>
    </source>
</evidence>
<evidence type="ECO:0000313" key="1">
    <source>
        <dbReference type="EMBL" id="VDM80007.1"/>
    </source>
</evidence>
<proteinExistence type="predicted"/>
<gene>
    <name evidence="1" type="ORF">SVUK_LOCUS15005</name>
</gene>
<reference evidence="1 2" key="1">
    <citation type="submission" date="2018-11" db="EMBL/GenBank/DDBJ databases">
        <authorList>
            <consortium name="Pathogen Informatics"/>
        </authorList>
    </citation>
    <scope>NUCLEOTIDE SEQUENCE [LARGE SCALE GENOMIC DNA]</scope>
</reference>
<organism evidence="1 2">
    <name type="scientific">Strongylus vulgaris</name>
    <name type="common">Blood worm</name>
    <dbReference type="NCBI Taxonomy" id="40348"/>
    <lineage>
        <taxon>Eukaryota</taxon>
        <taxon>Metazoa</taxon>
        <taxon>Ecdysozoa</taxon>
        <taxon>Nematoda</taxon>
        <taxon>Chromadorea</taxon>
        <taxon>Rhabditida</taxon>
        <taxon>Rhabditina</taxon>
        <taxon>Rhabditomorpha</taxon>
        <taxon>Strongyloidea</taxon>
        <taxon>Strongylidae</taxon>
        <taxon>Strongylus</taxon>
    </lineage>
</organism>
<accession>A0A3P7JUW2</accession>
<name>A0A3P7JUW2_STRVU</name>
<dbReference type="AlphaFoldDB" id="A0A3P7JUW2"/>
<keyword evidence="2" id="KW-1185">Reference proteome</keyword>
<sequence length="189" mass="21187">MVLSCGGDVRGLIHYSLPAENTAGPSVQRTRQPIWSMASLEDILLREESIPEFLVSICRLSHYMTSPSIHFLRECRYASENNFREELVKHAQQAYWKAVPKILPIVFLKKDCSGGDVPQLVKGRPKHGSSGAVAAFMVLIAARTSAGSPWLYFSFGNNGFDTGIDERKSWCRIDRFHLLSERDASPVFV</sequence>